<keyword evidence="3" id="KW-1185">Reference proteome</keyword>
<keyword evidence="1" id="KW-0472">Membrane</keyword>
<organism evidence="2 3">
    <name type="scientific">Alkalibacter saccharofermentans DSM 14828</name>
    <dbReference type="NCBI Taxonomy" id="1120975"/>
    <lineage>
        <taxon>Bacteria</taxon>
        <taxon>Bacillati</taxon>
        <taxon>Bacillota</taxon>
        <taxon>Clostridia</taxon>
        <taxon>Eubacteriales</taxon>
        <taxon>Eubacteriaceae</taxon>
        <taxon>Alkalibacter</taxon>
    </lineage>
</organism>
<feature type="transmembrane region" description="Helical" evidence="1">
    <location>
        <begin position="28"/>
        <end position="46"/>
    </location>
</feature>
<dbReference type="RefSeq" id="WP_159432082.1">
    <property type="nucleotide sequence ID" value="NZ_FQTU01000019.1"/>
</dbReference>
<evidence type="ECO:0000313" key="3">
    <source>
        <dbReference type="Proteomes" id="UP000184251"/>
    </source>
</evidence>
<name>A0A1M4ZRD3_9FIRM</name>
<evidence type="ECO:0000256" key="1">
    <source>
        <dbReference type="SAM" id="Phobius"/>
    </source>
</evidence>
<accession>A0A1M4ZRD3</accession>
<keyword evidence="1" id="KW-1133">Transmembrane helix</keyword>
<dbReference type="Proteomes" id="UP000184251">
    <property type="component" value="Unassembled WGS sequence"/>
</dbReference>
<dbReference type="AlphaFoldDB" id="A0A1M4ZRD3"/>
<reference evidence="2 3" key="1">
    <citation type="submission" date="2016-11" db="EMBL/GenBank/DDBJ databases">
        <authorList>
            <person name="Jaros S."/>
            <person name="Januszkiewicz K."/>
            <person name="Wedrychowicz H."/>
        </authorList>
    </citation>
    <scope>NUCLEOTIDE SEQUENCE [LARGE SCALE GENOMIC DNA]</scope>
    <source>
        <strain evidence="2 3">DSM 14828</strain>
    </source>
</reference>
<sequence length="47" mass="4989">MENSKDAPGVYVIEQLVDDGIEARTKKGGGCGCLIFILVALLLVLIL</sequence>
<gene>
    <name evidence="2" type="ORF">SAMN02746064_02115</name>
</gene>
<dbReference type="EMBL" id="FQTU01000019">
    <property type="protein sequence ID" value="SHF20485.1"/>
    <property type="molecule type" value="Genomic_DNA"/>
</dbReference>
<dbReference type="STRING" id="1120975.SAMN02746064_02115"/>
<protein>
    <submittedName>
        <fullName evidence="2">Uncharacterized protein</fullName>
    </submittedName>
</protein>
<evidence type="ECO:0000313" key="2">
    <source>
        <dbReference type="EMBL" id="SHF20485.1"/>
    </source>
</evidence>
<proteinExistence type="predicted"/>
<keyword evidence="1" id="KW-0812">Transmembrane</keyword>